<dbReference type="EMBL" id="JAUDFV010000130">
    <property type="protein sequence ID" value="KAL2729426.1"/>
    <property type="molecule type" value="Genomic_DNA"/>
</dbReference>
<reference evidence="1 2" key="1">
    <citation type="journal article" date="2024" name="Ann. Entomol. Soc. Am.">
        <title>Genomic analyses of the southern and eastern yellowjacket wasps (Hymenoptera: Vespidae) reveal evolutionary signatures of social life.</title>
        <authorList>
            <person name="Catto M.A."/>
            <person name="Caine P.B."/>
            <person name="Orr S.E."/>
            <person name="Hunt B.G."/>
            <person name="Goodisman M.A.D."/>
        </authorList>
    </citation>
    <scope>NUCLEOTIDE SEQUENCE [LARGE SCALE GENOMIC DNA]</scope>
    <source>
        <strain evidence="1">233</strain>
        <tissue evidence="1">Head and thorax</tissue>
    </source>
</reference>
<organism evidence="1 2">
    <name type="scientific">Vespula squamosa</name>
    <name type="common">Southern yellow jacket</name>
    <name type="synonym">Wasp</name>
    <dbReference type="NCBI Taxonomy" id="30214"/>
    <lineage>
        <taxon>Eukaryota</taxon>
        <taxon>Metazoa</taxon>
        <taxon>Ecdysozoa</taxon>
        <taxon>Arthropoda</taxon>
        <taxon>Hexapoda</taxon>
        <taxon>Insecta</taxon>
        <taxon>Pterygota</taxon>
        <taxon>Neoptera</taxon>
        <taxon>Endopterygota</taxon>
        <taxon>Hymenoptera</taxon>
        <taxon>Apocrita</taxon>
        <taxon>Aculeata</taxon>
        <taxon>Vespoidea</taxon>
        <taxon>Vespidae</taxon>
        <taxon>Vespinae</taxon>
        <taxon>Vespula</taxon>
    </lineage>
</organism>
<evidence type="ECO:0000313" key="2">
    <source>
        <dbReference type="Proteomes" id="UP001607302"/>
    </source>
</evidence>
<comment type="caution">
    <text evidence="1">The sequence shown here is derived from an EMBL/GenBank/DDBJ whole genome shotgun (WGS) entry which is preliminary data.</text>
</comment>
<proteinExistence type="predicted"/>
<sequence>MEQKGDDKALLPIEDLTNGPYFFGKYQHDTRTDLNNDLSISNNRIENIDFSECALDDQGLIIGPSNHE</sequence>
<name>A0ABD2B9M2_VESSQ</name>
<evidence type="ECO:0000313" key="1">
    <source>
        <dbReference type="EMBL" id="KAL2729426.1"/>
    </source>
</evidence>
<gene>
    <name evidence="1" type="ORF">V1478_005716</name>
</gene>
<accession>A0ABD2B9M2</accession>
<dbReference type="AlphaFoldDB" id="A0ABD2B9M2"/>
<keyword evidence="2" id="KW-1185">Reference proteome</keyword>
<protein>
    <submittedName>
        <fullName evidence="1">Uncharacterized protein</fullName>
    </submittedName>
</protein>
<dbReference type="Proteomes" id="UP001607302">
    <property type="component" value="Unassembled WGS sequence"/>
</dbReference>